<organism evidence="2 3">
    <name type="scientific">Cedecea neteri</name>
    <dbReference type="NCBI Taxonomy" id="158822"/>
    <lineage>
        <taxon>Bacteria</taxon>
        <taxon>Pseudomonadati</taxon>
        <taxon>Pseudomonadota</taxon>
        <taxon>Gammaproteobacteria</taxon>
        <taxon>Enterobacterales</taxon>
        <taxon>Enterobacteriaceae</taxon>
        <taxon>Cedecea</taxon>
    </lineage>
</organism>
<evidence type="ECO:0000313" key="1">
    <source>
        <dbReference type="EMBL" id="SQC92536.1"/>
    </source>
</evidence>
<sequence>MAQSSCPRCGSERFEMAVKKILNARLPITFVQCASCGTVVGTVEHECAAELVHKLAKKLNVTLD</sequence>
<reference evidence="2 3" key="1">
    <citation type="submission" date="2018-06" db="EMBL/GenBank/DDBJ databases">
        <authorList>
            <consortium name="Pathogen Informatics"/>
            <person name="Doyle S."/>
        </authorList>
    </citation>
    <scope>NUCLEOTIDE SEQUENCE [LARGE SCALE GENOMIC DNA]</scope>
    <source>
        <strain evidence="2 3">NCTC12120</strain>
    </source>
</reference>
<proteinExistence type="predicted"/>
<dbReference type="EMBL" id="UAVU01000010">
    <property type="protein sequence ID" value="SQC93427.1"/>
    <property type="molecule type" value="Genomic_DNA"/>
</dbReference>
<protein>
    <submittedName>
        <fullName evidence="2">Uncharacterized protein</fullName>
    </submittedName>
</protein>
<accession>A0A2X3J3I8</accession>
<name>A0A2X3J3I8_9ENTR</name>
<dbReference type="EMBL" id="UAVU01000009">
    <property type="protein sequence ID" value="SQC92536.1"/>
    <property type="molecule type" value="Genomic_DNA"/>
</dbReference>
<dbReference type="Proteomes" id="UP000251197">
    <property type="component" value="Unassembled WGS sequence"/>
</dbReference>
<dbReference type="AlphaFoldDB" id="A0A2X3J3I8"/>
<gene>
    <name evidence="1" type="ORF">NCTC12120_05733</name>
    <name evidence="2" type="ORF">NCTC12120_06541</name>
</gene>
<evidence type="ECO:0000313" key="3">
    <source>
        <dbReference type="Proteomes" id="UP000251197"/>
    </source>
</evidence>
<evidence type="ECO:0000313" key="2">
    <source>
        <dbReference type="EMBL" id="SQC93427.1"/>
    </source>
</evidence>